<dbReference type="SUPFAM" id="SSF51445">
    <property type="entry name" value="(Trans)glycosidases"/>
    <property type="match status" value="1"/>
</dbReference>
<reference evidence="6" key="1">
    <citation type="submission" date="2021-01" db="EMBL/GenBank/DDBJ databases">
        <authorList>
            <person name="Zhong Y.L."/>
        </authorList>
    </citation>
    <scope>NUCLEOTIDE SEQUENCE</scope>
    <source>
        <strain evidence="6">KCTC 23302</strain>
    </source>
</reference>
<sequence length="382" mass="44199">MYKKIIALLCICIFWGCNQKTNKDPEANEETNTQKEVIPKRKLAKFEPDEGKVLLFVGQELEAVGGLEKYNDGYLDHFDRPAGWTTYTNINPGENSFGRIQEGLDGIYDTHDWGDNDYNVSLQLADEDYKDMALAIGLQFVNHEEKVADGTHDKYINALADFLLSLGRRPVFLRIAYEFDGEPWNHYDQKSTIKAYQRMVDMIRAKGVTNTAFVWQSTGFMSPEDGQLEAWYPGDDYVDWLGFSFFNRWEEQKMIAFARKKGKPVFIAEASPTISAPDAKTTGNTIETQLSNPEQAEEAWQKWFIPFFKTIDENLDVVKAVHYINCHWDSHPMWYDNPTFKNIDARLHLSDSISNRWRKITSDPKYIKSSPCLYDQLWNKAQ</sequence>
<evidence type="ECO:0000313" key="6">
    <source>
        <dbReference type="EMBL" id="MBL0685220.1"/>
    </source>
</evidence>
<evidence type="ECO:0000256" key="4">
    <source>
        <dbReference type="PROSITE-ProRule" id="PRU01100"/>
    </source>
</evidence>
<dbReference type="Pfam" id="PF02156">
    <property type="entry name" value="Glyco_hydro_26"/>
    <property type="match status" value="1"/>
</dbReference>
<dbReference type="RefSeq" id="WP_201923082.1">
    <property type="nucleotide sequence ID" value="NZ_BAABAX010000020.1"/>
</dbReference>
<dbReference type="PANTHER" id="PTHR40079">
    <property type="entry name" value="MANNAN ENDO-1,4-BETA-MANNOSIDASE E-RELATED"/>
    <property type="match status" value="1"/>
</dbReference>
<gene>
    <name evidence="6" type="ORF">JJQ60_16930</name>
</gene>
<keyword evidence="7" id="KW-1185">Reference proteome</keyword>
<dbReference type="AlphaFoldDB" id="A0A937A5E2"/>
<name>A0A937A5E2_9FLAO</name>
<evidence type="ECO:0000259" key="5">
    <source>
        <dbReference type="PROSITE" id="PS51764"/>
    </source>
</evidence>
<dbReference type="InterPro" id="IPR022790">
    <property type="entry name" value="GH26_dom"/>
</dbReference>
<protein>
    <submittedName>
        <fullName evidence="6">Endo-1,3-beta-xylanase</fullName>
    </submittedName>
</protein>
<keyword evidence="3 4" id="KW-0326">Glycosidase</keyword>
<dbReference type="GO" id="GO:0006080">
    <property type="term" value="P:substituted mannan metabolic process"/>
    <property type="evidence" value="ECO:0007669"/>
    <property type="project" value="InterPro"/>
</dbReference>
<organism evidence="6 7">
    <name type="scientific">Aquimarina mytili</name>
    <dbReference type="NCBI Taxonomy" id="874423"/>
    <lineage>
        <taxon>Bacteria</taxon>
        <taxon>Pseudomonadati</taxon>
        <taxon>Bacteroidota</taxon>
        <taxon>Flavobacteriia</taxon>
        <taxon>Flavobacteriales</taxon>
        <taxon>Flavobacteriaceae</taxon>
        <taxon>Aquimarina</taxon>
    </lineage>
</organism>
<feature type="active site" description="Proton donor" evidence="4">
    <location>
        <position position="178"/>
    </location>
</feature>
<comment type="caution">
    <text evidence="6">The sequence shown here is derived from an EMBL/GenBank/DDBJ whole genome shotgun (WGS) entry which is preliminary data.</text>
</comment>
<evidence type="ECO:0000256" key="1">
    <source>
        <dbReference type="ARBA" id="ARBA00007754"/>
    </source>
</evidence>
<dbReference type="PANTHER" id="PTHR40079:SF4">
    <property type="entry name" value="GH26 DOMAIN-CONTAINING PROTEIN-RELATED"/>
    <property type="match status" value="1"/>
</dbReference>
<dbReference type="GO" id="GO:0016985">
    <property type="term" value="F:mannan endo-1,4-beta-mannosidase activity"/>
    <property type="evidence" value="ECO:0007669"/>
    <property type="project" value="InterPro"/>
</dbReference>
<evidence type="ECO:0000256" key="2">
    <source>
        <dbReference type="ARBA" id="ARBA00022801"/>
    </source>
</evidence>
<dbReference type="Proteomes" id="UP000651057">
    <property type="component" value="Unassembled WGS sequence"/>
</dbReference>
<accession>A0A937A5E2</accession>
<dbReference type="PROSITE" id="PS51764">
    <property type="entry name" value="GH26"/>
    <property type="match status" value="1"/>
</dbReference>
<evidence type="ECO:0000256" key="3">
    <source>
        <dbReference type="ARBA" id="ARBA00023295"/>
    </source>
</evidence>
<dbReference type="EMBL" id="JAERQJ010000007">
    <property type="protein sequence ID" value="MBL0685220.1"/>
    <property type="molecule type" value="Genomic_DNA"/>
</dbReference>
<dbReference type="InterPro" id="IPR017853">
    <property type="entry name" value="GH"/>
</dbReference>
<keyword evidence="2 4" id="KW-0378">Hydrolase</keyword>
<comment type="similarity">
    <text evidence="1 4">Belongs to the glycosyl hydrolase 26 family.</text>
</comment>
<feature type="domain" description="GH26" evidence="5">
    <location>
        <begin position="38"/>
        <end position="370"/>
    </location>
</feature>
<feature type="active site" description="Nucleophile" evidence="4">
    <location>
        <position position="269"/>
    </location>
</feature>
<evidence type="ECO:0000313" key="7">
    <source>
        <dbReference type="Proteomes" id="UP000651057"/>
    </source>
</evidence>
<proteinExistence type="inferred from homology"/>
<dbReference type="Gene3D" id="3.20.20.80">
    <property type="entry name" value="Glycosidases"/>
    <property type="match status" value="1"/>
</dbReference>
<dbReference type="InterPro" id="IPR000805">
    <property type="entry name" value="Glyco_hydro_26"/>
</dbReference>